<gene>
    <name evidence="1" type="ORF">F511_41901</name>
</gene>
<accession>A0A2Z7CLH2</accession>
<evidence type="ECO:0000313" key="2">
    <source>
        <dbReference type="Proteomes" id="UP000250235"/>
    </source>
</evidence>
<name>A0A2Z7CLH2_9LAMI</name>
<proteinExistence type="predicted"/>
<organism evidence="1 2">
    <name type="scientific">Dorcoceras hygrometricum</name>
    <dbReference type="NCBI Taxonomy" id="472368"/>
    <lineage>
        <taxon>Eukaryota</taxon>
        <taxon>Viridiplantae</taxon>
        <taxon>Streptophyta</taxon>
        <taxon>Embryophyta</taxon>
        <taxon>Tracheophyta</taxon>
        <taxon>Spermatophyta</taxon>
        <taxon>Magnoliopsida</taxon>
        <taxon>eudicotyledons</taxon>
        <taxon>Gunneridae</taxon>
        <taxon>Pentapetalae</taxon>
        <taxon>asterids</taxon>
        <taxon>lamiids</taxon>
        <taxon>Lamiales</taxon>
        <taxon>Gesneriaceae</taxon>
        <taxon>Didymocarpoideae</taxon>
        <taxon>Trichosporeae</taxon>
        <taxon>Loxocarpinae</taxon>
        <taxon>Dorcoceras</taxon>
    </lineage>
</organism>
<reference evidence="1 2" key="1">
    <citation type="journal article" date="2015" name="Proc. Natl. Acad. Sci. U.S.A.">
        <title>The resurrection genome of Boea hygrometrica: A blueprint for survival of dehydration.</title>
        <authorList>
            <person name="Xiao L."/>
            <person name="Yang G."/>
            <person name="Zhang L."/>
            <person name="Yang X."/>
            <person name="Zhao S."/>
            <person name="Ji Z."/>
            <person name="Zhou Q."/>
            <person name="Hu M."/>
            <person name="Wang Y."/>
            <person name="Chen M."/>
            <person name="Xu Y."/>
            <person name="Jin H."/>
            <person name="Xiao X."/>
            <person name="Hu G."/>
            <person name="Bao F."/>
            <person name="Hu Y."/>
            <person name="Wan P."/>
            <person name="Li L."/>
            <person name="Deng X."/>
            <person name="Kuang T."/>
            <person name="Xiang C."/>
            <person name="Zhu J.K."/>
            <person name="Oliver M.J."/>
            <person name="He Y."/>
        </authorList>
    </citation>
    <scope>NUCLEOTIDE SEQUENCE [LARGE SCALE GENOMIC DNA]</scope>
    <source>
        <strain evidence="2">cv. XS01</strain>
    </source>
</reference>
<evidence type="ECO:0000313" key="1">
    <source>
        <dbReference type="EMBL" id="KZV45434.1"/>
    </source>
</evidence>
<dbReference type="EMBL" id="KQ996118">
    <property type="protein sequence ID" value="KZV45434.1"/>
    <property type="molecule type" value="Genomic_DNA"/>
</dbReference>
<dbReference type="Proteomes" id="UP000250235">
    <property type="component" value="Unassembled WGS sequence"/>
</dbReference>
<protein>
    <submittedName>
        <fullName evidence="1">Uncharacterized protein</fullName>
    </submittedName>
</protein>
<sequence>MLLGEGRNGMKKTVVESLCDPNFEEITGALLCTWSFMVSSSCDLTDNGIAFFECS</sequence>
<keyword evidence="2" id="KW-1185">Reference proteome</keyword>
<dbReference type="AlphaFoldDB" id="A0A2Z7CLH2"/>